<accession>A0A015JSN5</accession>
<dbReference type="EMBL" id="JEMT01027053">
    <property type="protein sequence ID" value="EXX58044.1"/>
    <property type="molecule type" value="Genomic_DNA"/>
</dbReference>
<evidence type="ECO:0000313" key="2">
    <source>
        <dbReference type="Proteomes" id="UP000022910"/>
    </source>
</evidence>
<gene>
    <name evidence="1" type="ORF">RirG_201520</name>
</gene>
<sequence>MTLRPFYNLVQLGLDEYEDNELVLNIVHDLTQFFEQQNCTCRHSKKQKDLRTCYEKHFGTLQNHLHTEGLSERIHENIGRIPMTDNRVFLNSEITFPLKQFLIQYSCIHGLPSPLRHRNDSNIFIYLPTDRTYTSVYKEYKDYYYTEHDESNQIISYYTFRRLWIEMMPYLKFQAPASDLCEICEGFKAKIKVAKSDADEHEKVQIQYENHQN</sequence>
<dbReference type="AlphaFoldDB" id="A0A015JSN5"/>
<dbReference type="HOGENOM" id="CLU_1295026_0_0_1"/>
<comment type="caution">
    <text evidence="1">The sequence shown here is derived from an EMBL/GenBank/DDBJ whole genome shotgun (WGS) entry which is preliminary data.</text>
</comment>
<organism evidence="1 2">
    <name type="scientific">Rhizophagus irregularis (strain DAOM 197198w)</name>
    <name type="common">Glomus intraradices</name>
    <dbReference type="NCBI Taxonomy" id="1432141"/>
    <lineage>
        <taxon>Eukaryota</taxon>
        <taxon>Fungi</taxon>
        <taxon>Fungi incertae sedis</taxon>
        <taxon>Mucoromycota</taxon>
        <taxon>Glomeromycotina</taxon>
        <taxon>Glomeromycetes</taxon>
        <taxon>Glomerales</taxon>
        <taxon>Glomeraceae</taxon>
        <taxon>Rhizophagus</taxon>
    </lineage>
</organism>
<dbReference type="Proteomes" id="UP000022910">
    <property type="component" value="Unassembled WGS sequence"/>
</dbReference>
<proteinExistence type="predicted"/>
<reference evidence="1 2" key="1">
    <citation type="submission" date="2014-02" db="EMBL/GenBank/DDBJ databases">
        <title>Single nucleus genome sequencing reveals high similarity among nuclei of an endomycorrhizal fungus.</title>
        <authorList>
            <person name="Lin K."/>
            <person name="Geurts R."/>
            <person name="Zhang Z."/>
            <person name="Limpens E."/>
            <person name="Saunders D.G."/>
            <person name="Mu D."/>
            <person name="Pang E."/>
            <person name="Cao H."/>
            <person name="Cha H."/>
            <person name="Lin T."/>
            <person name="Zhou Q."/>
            <person name="Shang Y."/>
            <person name="Li Y."/>
            <person name="Ivanov S."/>
            <person name="Sharma T."/>
            <person name="Velzen R.V."/>
            <person name="Ruijter N.D."/>
            <person name="Aanen D.K."/>
            <person name="Win J."/>
            <person name="Kamoun S."/>
            <person name="Bisseling T."/>
            <person name="Huang S."/>
        </authorList>
    </citation>
    <scope>NUCLEOTIDE SEQUENCE [LARGE SCALE GENOMIC DNA]</scope>
    <source>
        <strain evidence="2">DAOM197198w</strain>
    </source>
</reference>
<keyword evidence="2" id="KW-1185">Reference proteome</keyword>
<name>A0A015JSN5_RHIIW</name>
<dbReference type="STRING" id="1432141.A0A015JSN5"/>
<dbReference type="OrthoDB" id="2407452at2759"/>
<protein>
    <submittedName>
        <fullName evidence="1">Uncharacterized protein</fullName>
    </submittedName>
</protein>
<evidence type="ECO:0000313" key="1">
    <source>
        <dbReference type="EMBL" id="EXX58044.1"/>
    </source>
</evidence>